<sequence>MSVLARYHSYESCGTVDGPGIRFILFLQGCLMRCKYCHNRDTWDLHGGKKFL</sequence>
<keyword evidence="7" id="KW-0560">Oxidoreductase</keyword>
<dbReference type="Gene3D" id="3.20.20.70">
    <property type="entry name" value="Aldolase class I"/>
    <property type="match status" value="1"/>
</dbReference>
<dbReference type="GO" id="GO:0046872">
    <property type="term" value="F:metal ion binding"/>
    <property type="evidence" value="ECO:0007669"/>
    <property type="project" value="UniProtKB-KW"/>
</dbReference>
<evidence type="ECO:0000256" key="1">
    <source>
        <dbReference type="ARBA" id="ARBA00001966"/>
    </source>
</evidence>
<evidence type="ECO:0000313" key="7">
    <source>
        <dbReference type="EMBL" id="SUU98912.1"/>
    </source>
</evidence>
<keyword evidence="7" id="KW-0670">Pyruvate</keyword>
<keyword evidence="3" id="KW-0949">S-adenosyl-L-methionine</keyword>
<keyword evidence="6" id="KW-0411">Iron-sulfur</keyword>
<evidence type="ECO:0000313" key="8">
    <source>
        <dbReference type="Proteomes" id="UP000254620"/>
    </source>
</evidence>
<evidence type="ECO:0000256" key="4">
    <source>
        <dbReference type="ARBA" id="ARBA00022723"/>
    </source>
</evidence>
<keyword evidence="4" id="KW-0479">Metal-binding</keyword>
<protein>
    <submittedName>
        <fullName evidence="7">Pyruvate formate-lyase 1-activating enzyme</fullName>
        <ecNumber evidence="7">1.97.1.4</ecNumber>
    </submittedName>
</protein>
<keyword evidence="7" id="KW-0456">Lyase</keyword>
<dbReference type="PROSITE" id="PS01087">
    <property type="entry name" value="RADICAL_ACTIVATING"/>
    <property type="match status" value="1"/>
</dbReference>
<dbReference type="GO" id="GO:0016829">
    <property type="term" value="F:lyase activity"/>
    <property type="evidence" value="ECO:0007669"/>
    <property type="project" value="UniProtKB-KW"/>
</dbReference>
<reference evidence="7 8" key="1">
    <citation type="submission" date="2018-06" db="EMBL/GenBank/DDBJ databases">
        <authorList>
            <consortium name="Pathogen Informatics"/>
            <person name="Doyle S."/>
        </authorList>
    </citation>
    <scope>NUCLEOTIDE SEQUENCE [LARGE SCALE GENOMIC DNA]</scope>
    <source>
        <strain evidence="7 8">NCTC10926</strain>
    </source>
</reference>
<name>A0A380X6P3_AVIPA</name>
<evidence type="ECO:0000256" key="3">
    <source>
        <dbReference type="ARBA" id="ARBA00022691"/>
    </source>
</evidence>
<dbReference type="Pfam" id="PF13353">
    <property type="entry name" value="Fer4_12"/>
    <property type="match status" value="1"/>
</dbReference>
<keyword evidence="5" id="KW-0408">Iron</keyword>
<gene>
    <name evidence="7" type="primary">pflA_6</name>
    <name evidence="7" type="ORF">NCTC10926_02356</name>
</gene>
<dbReference type="GO" id="GO:0043365">
    <property type="term" value="F:[formate-C-acetyltransferase]-activating enzyme activity"/>
    <property type="evidence" value="ECO:0007669"/>
    <property type="project" value="UniProtKB-EC"/>
</dbReference>
<dbReference type="AlphaFoldDB" id="A0A380X6P3"/>
<organism evidence="7 8">
    <name type="scientific">Avibacterium paragallinarum</name>
    <name type="common">Haemophilus gallinarum</name>
    <dbReference type="NCBI Taxonomy" id="728"/>
    <lineage>
        <taxon>Bacteria</taxon>
        <taxon>Pseudomonadati</taxon>
        <taxon>Pseudomonadota</taxon>
        <taxon>Gammaproteobacteria</taxon>
        <taxon>Pasteurellales</taxon>
        <taxon>Pasteurellaceae</taxon>
        <taxon>Avibacterium</taxon>
    </lineage>
</organism>
<accession>A0A380X6P3</accession>
<evidence type="ECO:0000256" key="6">
    <source>
        <dbReference type="ARBA" id="ARBA00023014"/>
    </source>
</evidence>
<dbReference type="InterPro" id="IPR001989">
    <property type="entry name" value="Radical_activat_CS"/>
</dbReference>
<proteinExistence type="predicted"/>
<dbReference type="Proteomes" id="UP000254620">
    <property type="component" value="Unassembled WGS sequence"/>
</dbReference>
<evidence type="ECO:0000256" key="5">
    <source>
        <dbReference type="ARBA" id="ARBA00023004"/>
    </source>
</evidence>
<dbReference type="GO" id="GO:0051539">
    <property type="term" value="F:4 iron, 4 sulfur cluster binding"/>
    <property type="evidence" value="ECO:0007669"/>
    <property type="project" value="UniProtKB-KW"/>
</dbReference>
<dbReference type="EC" id="1.97.1.4" evidence="7"/>
<comment type="cofactor">
    <cofactor evidence="1">
        <name>[4Fe-4S] cluster</name>
        <dbReference type="ChEBI" id="CHEBI:49883"/>
    </cofactor>
</comment>
<dbReference type="EMBL" id="UFSW01000001">
    <property type="protein sequence ID" value="SUU98912.1"/>
    <property type="molecule type" value="Genomic_DNA"/>
</dbReference>
<evidence type="ECO:0000256" key="2">
    <source>
        <dbReference type="ARBA" id="ARBA00022485"/>
    </source>
</evidence>
<dbReference type="InterPro" id="IPR013785">
    <property type="entry name" value="Aldolase_TIM"/>
</dbReference>
<keyword evidence="2" id="KW-0004">4Fe-4S</keyword>